<evidence type="ECO:0000313" key="1">
    <source>
        <dbReference type="EMBL" id="MFC5747064.1"/>
    </source>
</evidence>
<name>A0ABW0ZUU0_9ACTN</name>
<accession>A0ABW0ZUU0</accession>
<keyword evidence="2" id="KW-1185">Reference proteome</keyword>
<gene>
    <name evidence="1" type="ORF">ACFPZN_15655</name>
</gene>
<evidence type="ECO:0000313" key="2">
    <source>
        <dbReference type="Proteomes" id="UP001596074"/>
    </source>
</evidence>
<dbReference type="RefSeq" id="WP_378282684.1">
    <property type="nucleotide sequence ID" value="NZ_JBHSON010000019.1"/>
</dbReference>
<proteinExistence type="predicted"/>
<protein>
    <submittedName>
        <fullName evidence="1">Uncharacterized protein</fullName>
    </submittedName>
</protein>
<comment type="caution">
    <text evidence="1">The sequence shown here is derived from an EMBL/GenBank/DDBJ whole genome shotgun (WGS) entry which is preliminary data.</text>
</comment>
<dbReference type="EMBL" id="JBHSON010000019">
    <property type="protein sequence ID" value="MFC5747064.1"/>
    <property type="molecule type" value="Genomic_DNA"/>
</dbReference>
<dbReference type="Proteomes" id="UP001596074">
    <property type="component" value="Unassembled WGS sequence"/>
</dbReference>
<organism evidence="1 2">
    <name type="scientific">Actinomadura rugatobispora</name>
    <dbReference type="NCBI Taxonomy" id="1994"/>
    <lineage>
        <taxon>Bacteria</taxon>
        <taxon>Bacillati</taxon>
        <taxon>Actinomycetota</taxon>
        <taxon>Actinomycetes</taxon>
        <taxon>Streptosporangiales</taxon>
        <taxon>Thermomonosporaceae</taxon>
        <taxon>Actinomadura</taxon>
    </lineage>
</organism>
<sequence>MSKKREIRDALRREARGVPASEVAPYYERLCRSLAAEGRRDEALLAFTMAREAEPDPDMDRLHGVFLEFTPVGLVAPGTLRDHVRLMAGRLRPEEAHGRYQEILDASFAAGRIPDEQLLAYAVRLGKAAGAAKHDVQDALVAKLLRAGLMPDASHGLWHTAHDPLVRATCADPELLDLLIGAEPTGERRPALVGETRRSWLSVLASARAGVRVPATWFFTVARACDPGILQTLAGQAVGLFAEVGHGVGDDPALPYPARPFLVGGRPPVSDWYRRDDAVRAVAAELEAAGPGVREAFKPVVEELAGGMRADAGATFRRFYGEPAVWDVLRELVGEWRAEAASGSVPEMAHALHRLAALAEGGFGEGVEIADPVEALLRTLRGGIRAELAHPMEPTRSQSKYPYLWHRRTVLQHGDWLTVDVPGAGATVYGPDGSREEKSFPSGMPWYDGGSSYVSRYERGRWQTYRVVGRGGEVLLSLDPETCSLVPRSPSCSEVVFPGAGAPSRVEYARGVLRVTAPDGTVTERLAFEPTQSLFGGGALPVLPPAWWPLMGPADPGGSAVLRSLDRAGAARLLDAALVNDAPALAGVSDPLLRDGIAHVADQAAWCVRNAVRLRDALGVAQPDEIPRLVRTRPGLPAGPQVRDVAAIRRLAGVLEEAAASGEPGTRRLDRVEALFPVPPNDVVWVAFWALGYRALQALHAWEPDGRPGRLPSNVLAWANTPWGDGSGRWRLLSLTKVAGDARGSNGEVWRTPDGALVALNRYPRGDDRRLYGVEFSPDAAFGPPPDIPGLRNETEGFVQGWGGADRIAEANRLLAERGPAPMEPSWARELAERTGMPRAWAARVCYDFVDLAKVPERFRYLFAGEWPGRGNRVPQWKLLAVRDRLVPDDPSEIWEGRLDLDRAAALYLELIAGTDGPSAGS</sequence>
<reference evidence="2" key="1">
    <citation type="journal article" date="2019" name="Int. J. Syst. Evol. Microbiol.">
        <title>The Global Catalogue of Microorganisms (GCM) 10K type strain sequencing project: providing services to taxonomists for standard genome sequencing and annotation.</title>
        <authorList>
            <consortium name="The Broad Institute Genomics Platform"/>
            <consortium name="The Broad Institute Genome Sequencing Center for Infectious Disease"/>
            <person name="Wu L."/>
            <person name="Ma J."/>
        </authorList>
    </citation>
    <scope>NUCLEOTIDE SEQUENCE [LARGE SCALE GENOMIC DNA]</scope>
    <source>
        <strain evidence="2">KCTC 42087</strain>
    </source>
</reference>